<dbReference type="PANTHER" id="PTHR43433">
    <property type="entry name" value="HYDROLASE, ALPHA/BETA FOLD FAMILY PROTEIN"/>
    <property type="match status" value="1"/>
</dbReference>
<evidence type="ECO:0000256" key="1">
    <source>
        <dbReference type="SAM" id="MobiDB-lite"/>
    </source>
</evidence>
<sequence>MAEQQARLRGIRISYETFGEPGGVPLLLVFGLGGQMIWWPDEFCAALAERGFHVVRFDNRDSGRSEPMSGTARPVRSLLRVSRPPYTLEDLADDAVALLDHLGLASAHVVGISMGGMIAQVVAIRHPERVRSLTSIMSTTGRPTVGFPTRWAVLRSLGRPTPVDPQGYTAATLARLHQLKARAFPFDEEYAVRLLERTLARGLSAEGSARQLAAVLAAPDRTRALRRVDVPALVVHGTTDPLVHVSGGRATARALPRAELLLVRGMGHDLPLGAWPAILGGIVRTAVRAGETTVDTAPYVPPTERSASGVTAGRTPHGDTDEDRTRR</sequence>
<dbReference type="Gene3D" id="3.40.50.1820">
    <property type="entry name" value="alpha/beta hydrolase"/>
    <property type="match status" value="1"/>
</dbReference>
<proteinExistence type="predicted"/>
<feature type="compositionally biased region" description="Basic and acidic residues" evidence="1">
    <location>
        <begin position="316"/>
        <end position="327"/>
    </location>
</feature>
<name>A0A1G7BJ67_9ACTN</name>
<dbReference type="EMBL" id="LT629688">
    <property type="protein sequence ID" value="SDE27109.1"/>
    <property type="molecule type" value="Genomic_DNA"/>
</dbReference>
<feature type="region of interest" description="Disordered" evidence="1">
    <location>
        <begin position="294"/>
        <end position="327"/>
    </location>
</feature>
<dbReference type="Proteomes" id="UP000198546">
    <property type="component" value="Chromosome i"/>
</dbReference>
<dbReference type="InterPro" id="IPR050471">
    <property type="entry name" value="AB_hydrolase"/>
</dbReference>
<dbReference type="Pfam" id="PF00561">
    <property type="entry name" value="Abhydrolase_1"/>
    <property type="match status" value="1"/>
</dbReference>
<dbReference type="GO" id="GO:0004806">
    <property type="term" value="F:triacylglycerol lipase activity"/>
    <property type="evidence" value="ECO:0007669"/>
    <property type="project" value="TreeGrafter"/>
</dbReference>
<feature type="domain" description="AB hydrolase-1" evidence="2">
    <location>
        <begin position="25"/>
        <end position="270"/>
    </location>
</feature>
<dbReference type="InterPro" id="IPR000073">
    <property type="entry name" value="AB_hydrolase_1"/>
</dbReference>
<dbReference type="RefSeq" id="WP_090594636.1">
    <property type="nucleotide sequence ID" value="NZ_LT629688.1"/>
</dbReference>
<dbReference type="InterPro" id="IPR029058">
    <property type="entry name" value="AB_hydrolase_fold"/>
</dbReference>
<dbReference type="PANTHER" id="PTHR43433:SF5">
    <property type="entry name" value="AB HYDROLASE-1 DOMAIN-CONTAINING PROTEIN"/>
    <property type="match status" value="1"/>
</dbReference>
<organism evidence="3 4">
    <name type="scientific">Auraticoccus monumenti</name>
    <dbReference type="NCBI Taxonomy" id="675864"/>
    <lineage>
        <taxon>Bacteria</taxon>
        <taxon>Bacillati</taxon>
        <taxon>Actinomycetota</taxon>
        <taxon>Actinomycetes</taxon>
        <taxon>Propionibacteriales</taxon>
        <taxon>Propionibacteriaceae</taxon>
        <taxon>Auraticoccus</taxon>
    </lineage>
</organism>
<keyword evidence="4" id="KW-1185">Reference proteome</keyword>
<evidence type="ECO:0000313" key="3">
    <source>
        <dbReference type="EMBL" id="SDE27109.1"/>
    </source>
</evidence>
<protein>
    <submittedName>
        <fullName evidence="3">Pimeloyl-ACP methyl ester carboxylesterase</fullName>
    </submittedName>
</protein>
<evidence type="ECO:0000259" key="2">
    <source>
        <dbReference type="Pfam" id="PF00561"/>
    </source>
</evidence>
<dbReference type="SUPFAM" id="SSF53474">
    <property type="entry name" value="alpha/beta-Hydrolases"/>
    <property type="match status" value="1"/>
</dbReference>
<accession>A0A1G7BJ67</accession>
<dbReference type="STRING" id="675864.SAMN04489747_2978"/>
<gene>
    <name evidence="3" type="ORF">SAMN04489747_2978</name>
</gene>
<dbReference type="AlphaFoldDB" id="A0A1G7BJ67"/>
<dbReference type="OrthoDB" id="8957634at2"/>
<dbReference type="GO" id="GO:0046503">
    <property type="term" value="P:glycerolipid catabolic process"/>
    <property type="evidence" value="ECO:0007669"/>
    <property type="project" value="TreeGrafter"/>
</dbReference>
<evidence type="ECO:0000313" key="4">
    <source>
        <dbReference type="Proteomes" id="UP000198546"/>
    </source>
</evidence>
<reference evidence="3 4" key="1">
    <citation type="submission" date="2016-10" db="EMBL/GenBank/DDBJ databases">
        <authorList>
            <person name="de Groot N.N."/>
        </authorList>
    </citation>
    <scope>NUCLEOTIDE SEQUENCE [LARGE SCALE GENOMIC DNA]</scope>
    <source>
        <strain evidence="3 4">MON 2.2</strain>
    </source>
</reference>